<evidence type="ECO:0000313" key="10">
    <source>
        <dbReference type="Proteomes" id="UP000076584"/>
    </source>
</evidence>
<dbReference type="CDD" id="cd17502">
    <property type="entry name" value="MFS_Azr1_MDR_like"/>
    <property type="match status" value="1"/>
</dbReference>
<dbReference type="Pfam" id="PF07690">
    <property type="entry name" value="MFS_1"/>
    <property type="match status" value="1"/>
</dbReference>
<dbReference type="AlphaFoldDB" id="A0A166RX00"/>
<dbReference type="InterPro" id="IPR020846">
    <property type="entry name" value="MFS_dom"/>
</dbReference>
<name>A0A166RX00_COLIC</name>
<feature type="transmembrane region" description="Helical" evidence="7">
    <location>
        <begin position="346"/>
        <end position="367"/>
    </location>
</feature>
<dbReference type="GO" id="GO:0022857">
    <property type="term" value="F:transmembrane transporter activity"/>
    <property type="evidence" value="ECO:0007669"/>
    <property type="project" value="InterPro"/>
</dbReference>
<organism evidence="9 10">
    <name type="scientific">Colletotrichum incanum</name>
    <name type="common">Soybean anthracnose fungus</name>
    <dbReference type="NCBI Taxonomy" id="1573173"/>
    <lineage>
        <taxon>Eukaryota</taxon>
        <taxon>Fungi</taxon>
        <taxon>Dikarya</taxon>
        <taxon>Ascomycota</taxon>
        <taxon>Pezizomycotina</taxon>
        <taxon>Sordariomycetes</taxon>
        <taxon>Hypocreomycetidae</taxon>
        <taxon>Glomerellales</taxon>
        <taxon>Glomerellaceae</taxon>
        <taxon>Colletotrichum</taxon>
        <taxon>Colletotrichum spaethianum species complex</taxon>
    </lineage>
</organism>
<feature type="transmembrane region" description="Helical" evidence="7">
    <location>
        <begin position="474"/>
        <end position="497"/>
    </location>
</feature>
<dbReference type="GO" id="GO:0005886">
    <property type="term" value="C:plasma membrane"/>
    <property type="evidence" value="ECO:0007669"/>
    <property type="project" value="TreeGrafter"/>
</dbReference>
<feature type="non-terminal residue" evidence="9">
    <location>
        <position position="1"/>
    </location>
</feature>
<comment type="subcellular location">
    <subcellularLocation>
        <location evidence="1">Membrane</location>
        <topology evidence="1">Multi-pass membrane protein</topology>
    </subcellularLocation>
</comment>
<evidence type="ECO:0000313" key="9">
    <source>
        <dbReference type="EMBL" id="KZL69883.1"/>
    </source>
</evidence>
<evidence type="ECO:0000256" key="5">
    <source>
        <dbReference type="ARBA" id="ARBA00023136"/>
    </source>
</evidence>
<dbReference type="SUPFAM" id="SSF103473">
    <property type="entry name" value="MFS general substrate transporter"/>
    <property type="match status" value="2"/>
</dbReference>
<dbReference type="FunFam" id="1.20.1720.10:FF:000012">
    <property type="entry name" value="MFS toxin efflux pump (AflT)"/>
    <property type="match status" value="1"/>
</dbReference>
<dbReference type="PANTHER" id="PTHR23501">
    <property type="entry name" value="MAJOR FACILITATOR SUPERFAMILY"/>
    <property type="match status" value="1"/>
</dbReference>
<evidence type="ECO:0000256" key="3">
    <source>
        <dbReference type="ARBA" id="ARBA00022692"/>
    </source>
</evidence>
<gene>
    <name evidence="9" type="ORF">CI238_10772</name>
</gene>
<keyword evidence="3 7" id="KW-0812">Transmembrane</keyword>
<protein>
    <submittedName>
        <fullName evidence="9">Major facilitator superfamily transporter</fullName>
    </submittedName>
</protein>
<reference evidence="9 10" key="1">
    <citation type="submission" date="2015-06" db="EMBL/GenBank/DDBJ databases">
        <title>Survival trade-offs in plant roots during colonization by closely related pathogenic and mutualistic fungi.</title>
        <authorList>
            <person name="Hacquard S."/>
            <person name="Kracher B."/>
            <person name="Hiruma K."/>
            <person name="Weinman A."/>
            <person name="Muench P."/>
            <person name="Garrido Oter R."/>
            <person name="Ver Loren van Themaat E."/>
            <person name="Dallerey J.-F."/>
            <person name="Damm U."/>
            <person name="Henrissat B."/>
            <person name="Lespinet O."/>
            <person name="Thon M."/>
            <person name="Kemen E."/>
            <person name="McHardy A.C."/>
            <person name="Schulze-Lefert P."/>
            <person name="O'Connell R.J."/>
        </authorList>
    </citation>
    <scope>NUCLEOTIDE SEQUENCE [LARGE SCALE GENOMIC DNA]</scope>
    <source>
        <strain evidence="9 10">MAFF 238704</strain>
    </source>
</reference>
<feature type="transmembrane region" description="Helical" evidence="7">
    <location>
        <begin position="277"/>
        <end position="298"/>
    </location>
</feature>
<dbReference type="Proteomes" id="UP000076584">
    <property type="component" value="Unassembled WGS sequence"/>
</dbReference>
<feature type="compositionally biased region" description="Polar residues" evidence="6">
    <location>
        <begin position="13"/>
        <end position="22"/>
    </location>
</feature>
<feature type="transmembrane region" description="Helical" evidence="7">
    <location>
        <begin position="443"/>
        <end position="462"/>
    </location>
</feature>
<feature type="domain" description="Major facilitator superfamily (MFS) profile" evidence="8">
    <location>
        <begin position="83"/>
        <end position="583"/>
    </location>
</feature>
<dbReference type="EMBL" id="LFIW01002472">
    <property type="protein sequence ID" value="KZL69883.1"/>
    <property type="molecule type" value="Genomic_DNA"/>
</dbReference>
<feature type="transmembrane region" description="Helical" evidence="7">
    <location>
        <begin position="148"/>
        <end position="167"/>
    </location>
</feature>
<evidence type="ECO:0000256" key="7">
    <source>
        <dbReference type="SAM" id="Phobius"/>
    </source>
</evidence>
<feature type="region of interest" description="Disordered" evidence="6">
    <location>
        <begin position="1"/>
        <end position="50"/>
    </location>
</feature>
<dbReference type="InterPro" id="IPR036259">
    <property type="entry name" value="MFS_trans_sf"/>
</dbReference>
<feature type="transmembrane region" description="Helical" evidence="7">
    <location>
        <begin position="205"/>
        <end position="224"/>
    </location>
</feature>
<evidence type="ECO:0000256" key="2">
    <source>
        <dbReference type="ARBA" id="ARBA00022448"/>
    </source>
</evidence>
<evidence type="ECO:0000259" key="8">
    <source>
        <dbReference type="PROSITE" id="PS50850"/>
    </source>
</evidence>
<dbReference type="Gene3D" id="1.20.1250.20">
    <property type="entry name" value="MFS general substrate transporter like domains"/>
    <property type="match status" value="1"/>
</dbReference>
<accession>A0A166RX00</accession>
<evidence type="ECO:0000256" key="1">
    <source>
        <dbReference type="ARBA" id="ARBA00004141"/>
    </source>
</evidence>
<dbReference type="PRINTS" id="PR01036">
    <property type="entry name" value="TCRTETB"/>
</dbReference>
<feature type="transmembrane region" description="Helical" evidence="7">
    <location>
        <begin position="413"/>
        <end position="431"/>
    </location>
</feature>
<proteinExistence type="predicted"/>
<keyword evidence="2" id="KW-0813">Transport</keyword>
<feature type="transmembrane region" description="Helical" evidence="7">
    <location>
        <begin position="304"/>
        <end position="326"/>
    </location>
</feature>
<dbReference type="PANTHER" id="PTHR23501:SF177">
    <property type="entry name" value="MAJOR FACILITATOR SUPERFAMILY (MFS) PROFILE DOMAIN-CONTAINING PROTEIN-RELATED"/>
    <property type="match status" value="1"/>
</dbReference>
<keyword evidence="5 7" id="KW-0472">Membrane</keyword>
<evidence type="ECO:0000256" key="4">
    <source>
        <dbReference type="ARBA" id="ARBA00022989"/>
    </source>
</evidence>
<comment type="caution">
    <text evidence="9">The sequence shown here is derived from an EMBL/GenBank/DDBJ whole genome shotgun (WGS) entry which is preliminary data.</text>
</comment>
<keyword evidence="10" id="KW-1185">Reference proteome</keyword>
<dbReference type="PROSITE" id="PS50850">
    <property type="entry name" value="MFS"/>
    <property type="match status" value="1"/>
</dbReference>
<feature type="transmembrane region" description="Helical" evidence="7">
    <location>
        <begin position="80"/>
        <end position="106"/>
    </location>
</feature>
<feature type="transmembrane region" description="Helical" evidence="7">
    <location>
        <begin position="173"/>
        <end position="198"/>
    </location>
</feature>
<evidence type="ECO:0000256" key="6">
    <source>
        <dbReference type="SAM" id="MobiDB-lite"/>
    </source>
</evidence>
<keyword evidence="4 7" id="KW-1133">Transmembrane helix</keyword>
<feature type="transmembrane region" description="Helical" evidence="7">
    <location>
        <begin position="236"/>
        <end position="256"/>
    </location>
</feature>
<dbReference type="InterPro" id="IPR011701">
    <property type="entry name" value="MFS"/>
</dbReference>
<sequence length="583" mass="61665">LPNISELRVMDNDMTTTATSSFEAEKKRGPEAVPASGPTSTYDLQHHDNTNNSAELHTEKIDHHSTADDDTTMYPSGFKLAVIVLSLILAIFLASLDMTIVATAIPKITDEFKGLSDVSWYGSAFFLTNGGFQSSWGKAYKYFPLKYTFLAAIFVFELGSLVCGVAPTSPALIIGRAITGIGAAGMGTGAYTIIAFVAPPRQRSMYLGIVGVAYGIASAVGPLLGGVFADKVSWRWCFYINLPIGGLSALMIFFFFQAPDAAKPTVVSWTEKLLQMDFLGVAMIMGALLSYVLALQYAGVSAAWNSSVVVGLLVGFVLILVAFGIWEFFQGERAMIVPRLFIQRPIGTACLFTLFFSGPCFLVIYYLPIYFQSVFNVSPTMSGVNNLPLIIAISIAMISSGAFVSATGLAAPVMLASAAIAMIASGLLYTLDVDTSTGKWIGYQILGGVAWGMAWQLPIIVGQASATPSDISTVTAMILFFMNFGGTTFVSAAQAAFVNTILNTIPSSAPAVDPITVVDTGATQIRTMFPAEQVAGIVSAYMSGIKIAFAISIGATGLACVTSLLCRWKRLSVDAAKSGGGAA</sequence>